<reference evidence="3" key="1">
    <citation type="submission" date="2021-03" db="EMBL/GenBank/DDBJ databases">
        <title>Genome sequencing and assembly of Tianweitania sediminis.</title>
        <authorList>
            <person name="Chhetri G."/>
        </authorList>
    </citation>
    <scope>NUCLEOTIDE SEQUENCE</scope>
    <source>
        <strain evidence="3">Z8</strain>
    </source>
</reference>
<evidence type="ECO:0000256" key="2">
    <source>
        <dbReference type="SAM" id="SignalP"/>
    </source>
</evidence>
<feature type="signal peptide" evidence="2">
    <location>
        <begin position="1"/>
        <end position="21"/>
    </location>
</feature>
<organism evidence="3 4">
    <name type="scientific">Tianweitania sediminis</name>
    <dbReference type="NCBI Taxonomy" id="1502156"/>
    <lineage>
        <taxon>Bacteria</taxon>
        <taxon>Pseudomonadati</taxon>
        <taxon>Pseudomonadota</taxon>
        <taxon>Alphaproteobacteria</taxon>
        <taxon>Hyphomicrobiales</taxon>
        <taxon>Phyllobacteriaceae</taxon>
        <taxon>Tianweitania</taxon>
    </lineage>
</organism>
<dbReference type="Proteomes" id="UP000666240">
    <property type="component" value="Unassembled WGS sequence"/>
</dbReference>
<dbReference type="RefSeq" id="WP_209333383.1">
    <property type="nucleotide sequence ID" value="NZ_JAGIYY010000001.1"/>
</dbReference>
<name>A0A8J7R4M7_9HYPH</name>
<comment type="similarity">
    <text evidence="1">Belongs to the UPF0065 (bug) family.</text>
</comment>
<accession>A0A8J7R4M7</accession>
<keyword evidence="2" id="KW-0732">Signal</keyword>
<evidence type="ECO:0000313" key="4">
    <source>
        <dbReference type="Proteomes" id="UP000666240"/>
    </source>
</evidence>
<comment type="caution">
    <text evidence="3">The sequence shown here is derived from an EMBL/GenBank/DDBJ whole genome shotgun (WGS) entry which is preliminary data.</text>
</comment>
<dbReference type="CDD" id="cd07012">
    <property type="entry name" value="PBP2_Bug_TTT"/>
    <property type="match status" value="1"/>
</dbReference>
<dbReference type="AlphaFoldDB" id="A0A8J7R4M7"/>
<evidence type="ECO:0000256" key="1">
    <source>
        <dbReference type="ARBA" id="ARBA00006987"/>
    </source>
</evidence>
<dbReference type="PANTHER" id="PTHR42928:SF5">
    <property type="entry name" value="BLR1237 PROTEIN"/>
    <property type="match status" value="1"/>
</dbReference>
<sequence length="315" mass="32800">MRFWKTLVAAGLLAASGSVHAQEYPSGPVRIIVPFEAGDAIDGTARLLADVMANEFGSPVIVQNIPGGGGAAGTAEALRSPADGQTLLMASTGALTARPILSTSGYQTSDFKPIANLVDQPIGLAVAASSPYQTLGELVEAAKAGTLSYSTPAPGSTQHVSMADFASKNGLTLNHVGGQGGRGAITKALTGEVDFAFVGASNYIGLADGGQLRVLAVATPERLPFLSDAPTFKEAGFDFNASVWFGLVVPQQTPEGPTEALRATVEKVAQSDKATELYEKLNFEPNYMAADAFQTRIDESVEQNRRILTELGLVK</sequence>
<proteinExistence type="inferred from homology"/>
<dbReference type="Gene3D" id="3.40.190.10">
    <property type="entry name" value="Periplasmic binding protein-like II"/>
    <property type="match status" value="1"/>
</dbReference>
<dbReference type="PIRSF" id="PIRSF017082">
    <property type="entry name" value="YflP"/>
    <property type="match status" value="1"/>
</dbReference>
<dbReference type="SUPFAM" id="SSF53850">
    <property type="entry name" value="Periplasmic binding protein-like II"/>
    <property type="match status" value="1"/>
</dbReference>
<keyword evidence="4" id="KW-1185">Reference proteome</keyword>
<feature type="chain" id="PRO_5035225201" evidence="2">
    <location>
        <begin position="22"/>
        <end position="315"/>
    </location>
</feature>
<evidence type="ECO:0000313" key="3">
    <source>
        <dbReference type="EMBL" id="MBP0437367.1"/>
    </source>
</evidence>
<dbReference type="Gene3D" id="3.40.190.150">
    <property type="entry name" value="Bordetella uptake gene, domain 1"/>
    <property type="match status" value="1"/>
</dbReference>
<protein>
    <submittedName>
        <fullName evidence="3">Tripartite tricarboxylate transporter substrate binding protein</fullName>
    </submittedName>
</protein>
<dbReference type="InterPro" id="IPR005064">
    <property type="entry name" value="BUG"/>
</dbReference>
<dbReference type="InterPro" id="IPR042100">
    <property type="entry name" value="Bug_dom1"/>
</dbReference>
<gene>
    <name evidence="3" type="ORF">J5Y06_01715</name>
</gene>
<dbReference type="EMBL" id="JAGIYY010000001">
    <property type="protein sequence ID" value="MBP0437367.1"/>
    <property type="molecule type" value="Genomic_DNA"/>
</dbReference>
<dbReference type="Pfam" id="PF03401">
    <property type="entry name" value="TctC"/>
    <property type="match status" value="1"/>
</dbReference>
<dbReference type="PANTHER" id="PTHR42928">
    <property type="entry name" value="TRICARBOXYLATE-BINDING PROTEIN"/>
    <property type="match status" value="1"/>
</dbReference>